<evidence type="ECO:0000256" key="1">
    <source>
        <dbReference type="SAM" id="MobiDB-lite"/>
    </source>
</evidence>
<feature type="region of interest" description="Disordered" evidence="1">
    <location>
        <begin position="240"/>
        <end position="262"/>
    </location>
</feature>
<feature type="compositionally biased region" description="Low complexity" evidence="1">
    <location>
        <begin position="175"/>
        <end position="196"/>
    </location>
</feature>
<dbReference type="Proteomes" id="UP000298652">
    <property type="component" value="Chromosome 6"/>
</dbReference>
<gene>
    <name evidence="2" type="ORF">SEVIR_6G131900v2</name>
</gene>
<feature type="compositionally biased region" description="Pro residues" evidence="1">
    <location>
        <begin position="159"/>
        <end position="174"/>
    </location>
</feature>
<evidence type="ECO:0000313" key="2">
    <source>
        <dbReference type="EMBL" id="TKW09906.1"/>
    </source>
</evidence>
<protein>
    <submittedName>
        <fullName evidence="2">Uncharacterized protein</fullName>
    </submittedName>
</protein>
<organism evidence="2 3">
    <name type="scientific">Setaria viridis</name>
    <name type="common">Green bristlegrass</name>
    <name type="synonym">Setaria italica subsp. viridis</name>
    <dbReference type="NCBI Taxonomy" id="4556"/>
    <lineage>
        <taxon>Eukaryota</taxon>
        <taxon>Viridiplantae</taxon>
        <taxon>Streptophyta</taxon>
        <taxon>Embryophyta</taxon>
        <taxon>Tracheophyta</taxon>
        <taxon>Spermatophyta</taxon>
        <taxon>Magnoliopsida</taxon>
        <taxon>Liliopsida</taxon>
        <taxon>Poales</taxon>
        <taxon>Poaceae</taxon>
        <taxon>PACMAD clade</taxon>
        <taxon>Panicoideae</taxon>
        <taxon>Panicodae</taxon>
        <taxon>Paniceae</taxon>
        <taxon>Cenchrinae</taxon>
        <taxon>Setaria</taxon>
    </lineage>
</organism>
<sequence length="262" mass="27822">MLLRDARGSPHRLIIIIWIGRACPATFGRGPSLLPPLHRPRKQLGHVTGLRRPNKQPGHVTGLAEKGKKSPASPRSPLPLPHHGTTALGALRPGNHCHFPATRPRPSPLRRPPPALTYRPLHRRSLTPQIHPPPHPLWPLLTGPPPHASLSVPQIRCHSPPPPTLPLPADPPAATPSLASPLSSLGSSRGAATAASELPRGQQSVGQGRLPHPAYERCDVGRPQSLSLSVSAMTRGGAASLHLPASSTGWGRLPRWPPSSTA</sequence>
<dbReference type="Gramene" id="TKW09906">
    <property type="protein sequence ID" value="TKW09906"/>
    <property type="gene ID" value="SEVIR_6G131900v2"/>
</dbReference>
<accession>A0A4V6Y871</accession>
<feature type="region of interest" description="Disordered" evidence="1">
    <location>
        <begin position="149"/>
        <end position="219"/>
    </location>
</feature>
<keyword evidence="3" id="KW-1185">Reference proteome</keyword>
<evidence type="ECO:0000313" key="3">
    <source>
        <dbReference type="Proteomes" id="UP000298652"/>
    </source>
</evidence>
<feature type="region of interest" description="Disordered" evidence="1">
    <location>
        <begin position="46"/>
        <end position="113"/>
    </location>
</feature>
<feature type="compositionally biased region" description="Pro residues" evidence="1">
    <location>
        <begin position="103"/>
        <end position="113"/>
    </location>
</feature>
<name>A0A4V6Y871_SETVI</name>
<proteinExistence type="predicted"/>
<dbReference type="AlphaFoldDB" id="A0A4V6Y871"/>
<reference evidence="2" key="1">
    <citation type="submission" date="2019-03" db="EMBL/GenBank/DDBJ databases">
        <title>WGS assembly of Setaria viridis.</title>
        <authorList>
            <person name="Huang P."/>
            <person name="Jenkins J."/>
            <person name="Grimwood J."/>
            <person name="Barry K."/>
            <person name="Healey A."/>
            <person name="Mamidi S."/>
            <person name="Sreedasyam A."/>
            <person name="Shu S."/>
            <person name="Feldman M."/>
            <person name="Wu J."/>
            <person name="Yu Y."/>
            <person name="Chen C."/>
            <person name="Johnson J."/>
            <person name="Rokhsar D."/>
            <person name="Baxter I."/>
            <person name="Schmutz J."/>
            <person name="Brutnell T."/>
            <person name="Kellogg E."/>
        </authorList>
    </citation>
    <scope>NUCLEOTIDE SEQUENCE [LARGE SCALE GENOMIC DNA]</scope>
</reference>
<dbReference type="EMBL" id="CM016557">
    <property type="protein sequence ID" value="TKW09906.1"/>
    <property type="molecule type" value="Genomic_DNA"/>
</dbReference>